<evidence type="ECO:0000256" key="1">
    <source>
        <dbReference type="SAM" id="Phobius"/>
    </source>
</evidence>
<dbReference type="AlphaFoldDB" id="A0A2W4XDD4"/>
<sequence>MIPLIPSLKQGVSLIGPRWPSALAQTTTTADRSFQPRALIDGIGFGIGEFLPNLIGAIAILVVGFIVAYVVALAVRKLLKKTNLDDRLAASVTGRQPHEVPAAKWISDIVFWIIALFAIVAFLQALNLSTVSEPLNNLLTTILEYLPRIFSAAALLAVAWGVATVVRAIVNRTLGSLNLDDRLAENTGVDPRQSSIHIHETLGNALYWFIFLLFLPPILNALAFDGLLTPIENLIDQFLAAIPQIITALLVLAAGWLLAKIARGIVTNLLSATGIDNLGNRLGLSRNAAPGTGLSLSGLAGTIVYVFILIPFAIAALNELDIQAISVPAVSMLNQVLNFIPLLLAAGVVLTVFYFIGKFVGDLVSSLLTSAGFDNVLDILGLPDISPPPAPEAYSPPVIGDPSEFTVIQPPTPVSQGQSPSEIVGLITLVGIVLFGAVTATEILQLDQLTLIVRAVMEIAAQVLVGLVIFAIGLYVANLAFRLIKSSSSTSSNTLAQAARVAILAFVGALALGQMGVATSIVNLAFGLLLGAVAVAIAIAFGLGGRDVASEELRNWINHLKR</sequence>
<dbReference type="Gene3D" id="1.10.287.1260">
    <property type="match status" value="2"/>
</dbReference>
<dbReference type="Pfam" id="PF05552">
    <property type="entry name" value="MS_channel_1st_1"/>
    <property type="match status" value="4"/>
</dbReference>
<dbReference type="Proteomes" id="UP000249794">
    <property type="component" value="Unassembled WGS sequence"/>
</dbReference>
<feature type="transmembrane region" description="Helical" evidence="1">
    <location>
        <begin position="423"/>
        <end position="445"/>
    </location>
</feature>
<dbReference type="InterPro" id="IPR008910">
    <property type="entry name" value="MSC_TM_helix"/>
</dbReference>
<feature type="transmembrane region" description="Helical" evidence="1">
    <location>
        <begin position="336"/>
        <end position="356"/>
    </location>
</feature>
<feature type="transmembrane region" description="Helical" evidence="1">
    <location>
        <begin position="238"/>
        <end position="259"/>
    </location>
</feature>
<comment type="caution">
    <text evidence="2">The sequence shown here is derived from an EMBL/GenBank/DDBJ whole genome shotgun (WGS) entry which is preliminary data.</text>
</comment>
<keyword evidence="1" id="KW-0472">Membrane</keyword>
<feature type="transmembrane region" description="Helical" evidence="1">
    <location>
        <begin position="498"/>
        <end position="518"/>
    </location>
</feature>
<evidence type="ECO:0000313" key="2">
    <source>
        <dbReference type="EMBL" id="PZO55293.1"/>
    </source>
</evidence>
<feature type="transmembrane region" description="Helical" evidence="1">
    <location>
        <begin position="149"/>
        <end position="170"/>
    </location>
</feature>
<feature type="transmembrane region" description="Helical" evidence="1">
    <location>
        <begin position="294"/>
        <end position="316"/>
    </location>
</feature>
<accession>A0A2W4XDD4</accession>
<feature type="transmembrane region" description="Helical" evidence="1">
    <location>
        <begin position="451"/>
        <end position="477"/>
    </location>
</feature>
<feature type="transmembrane region" description="Helical" evidence="1">
    <location>
        <begin position="524"/>
        <end position="544"/>
    </location>
</feature>
<evidence type="ECO:0000313" key="3">
    <source>
        <dbReference type="Proteomes" id="UP000249794"/>
    </source>
</evidence>
<proteinExistence type="predicted"/>
<reference evidence="3" key="1">
    <citation type="submission" date="2018-04" db="EMBL/GenBank/DDBJ databases">
        <authorList>
            <person name="Cornet L."/>
        </authorList>
    </citation>
    <scope>NUCLEOTIDE SEQUENCE [LARGE SCALE GENOMIC DNA]</scope>
</reference>
<keyword evidence="1" id="KW-1133">Transmembrane helix</keyword>
<name>A0A2W4XDD4_9CYAN</name>
<feature type="transmembrane region" description="Helical" evidence="1">
    <location>
        <begin position="205"/>
        <end position="223"/>
    </location>
</feature>
<dbReference type="InterPro" id="IPR045275">
    <property type="entry name" value="MscS_archaea/bacteria_type"/>
</dbReference>
<dbReference type="EMBL" id="QBMP01000100">
    <property type="protein sequence ID" value="PZO55293.1"/>
    <property type="molecule type" value="Genomic_DNA"/>
</dbReference>
<reference evidence="2 3" key="2">
    <citation type="submission" date="2018-06" db="EMBL/GenBank/DDBJ databases">
        <title>Metagenomic assembly of (sub)arctic Cyanobacteria and their associated microbiome from non-axenic cultures.</title>
        <authorList>
            <person name="Baurain D."/>
        </authorList>
    </citation>
    <scope>NUCLEOTIDE SEQUENCE [LARGE SCALE GENOMIC DNA]</scope>
    <source>
        <strain evidence="2">ULC027bin1</strain>
    </source>
</reference>
<dbReference type="PANTHER" id="PTHR30221">
    <property type="entry name" value="SMALL-CONDUCTANCE MECHANOSENSITIVE CHANNEL"/>
    <property type="match status" value="1"/>
</dbReference>
<dbReference type="PANTHER" id="PTHR30221:SF1">
    <property type="entry name" value="SMALL-CONDUCTANCE MECHANOSENSITIVE CHANNEL"/>
    <property type="match status" value="1"/>
</dbReference>
<protein>
    <submittedName>
        <fullName evidence="2">Uncharacterized protein</fullName>
    </submittedName>
</protein>
<keyword evidence="1" id="KW-0812">Transmembrane</keyword>
<organism evidence="2 3">
    <name type="scientific">Phormidesmis priestleyi</name>
    <dbReference type="NCBI Taxonomy" id="268141"/>
    <lineage>
        <taxon>Bacteria</taxon>
        <taxon>Bacillati</taxon>
        <taxon>Cyanobacteriota</taxon>
        <taxon>Cyanophyceae</taxon>
        <taxon>Leptolyngbyales</taxon>
        <taxon>Leptolyngbyaceae</taxon>
        <taxon>Phormidesmis</taxon>
    </lineage>
</organism>
<dbReference type="NCBIfam" id="NF033912">
    <property type="entry name" value="msc"/>
    <property type="match status" value="1"/>
</dbReference>
<feature type="transmembrane region" description="Helical" evidence="1">
    <location>
        <begin position="109"/>
        <end position="129"/>
    </location>
</feature>
<feature type="transmembrane region" description="Helical" evidence="1">
    <location>
        <begin position="54"/>
        <end position="75"/>
    </location>
</feature>
<dbReference type="GO" id="GO:0008381">
    <property type="term" value="F:mechanosensitive monoatomic ion channel activity"/>
    <property type="evidence" value="ECO:0007669"/>
    <property type="project" value="InterPro"/>
</dbReference>
<gene>
    <name evidence="2" type="ORF">DCF15_10815</name>
</gene>